<reference evidence="4 5" key="1">
    <citation type="journal article" date="2018" name="Environ. Microbiol.">
        <title>Novel energy conservation strategies and behaviour of Pelotomaculum schinkii driving syntrophic propionate catabolism.</title>
        <authorList>
            <person name="Hidalgo-Ahumada C.A.P."/>
            <person name="Nobu M.K."/>
            <person name="Narihiro T."/>
            <person name="Tamaki H."/>
            <person name="Liu W.T."/>
            <person name="Kamagata Y."/>
            <person name="Stams A.J.M."/>
            <person name="Imachi H."/>
            <person name="Sousa D.Z."/>
        </authorList>
    </citation>
    <scope>NUCLEOTIDE SEQUENCE [LARGE SCALE GENOMIC DNA]</scope>
    <source>
        <strain evidence="4 5">MGP</strain>
    </source>
</reference>
<dbReference type="AlphaFoldDB" id="A0A4Y7RPL6"/>
<dbReference type="Gene3D" id="3.90.850.10">
    <property type="entry name" value="Fumarylacetoacetase-like, C-terminal domain"/>
    <property type="match status" value="1"/>
</dbReference>
<sequence length="149" mass="16503">MVQGFFYECLGLAILDEPVLFIKPSSAVIGPGENIICPSCSSRVDYDAELAVVIRKTCRNINENEADAYIFGYTCGNDITARDLQEKDGQWTRSKSFDTFLPLGPYIVRDLDLANLAVSLRLNGKLKQCSSTSRLIFSVPELVSLSQEL</sequence>
<keyword evidence="4" id="KW-0456">Lyase</keyword>
<comment type="similarity">
    <text evidence="1">Belongs to the FAH family.</text>
</comment>
<keyword evidence="5" id="KW-1185">Reference proteome</keyword>
<gene>
    <name evidence="4" type="ORF">Pmgp_01950</name>
</gene>
<evidence type="ECO:0000256" key="2">
    <source>
        <dbReference type="ARBA" id="ARBA00022723"/>
    </source>
</evidence>
<organism evidence="4 5">
    <name type="scientific">Pelotomaculum propionicicum</name>
    <dbReference type="NCBI Taxonomy" id="258475"/>
    <lineage>
        <taxon>Bacteria</taxon>
        <taxon>Bacillati</taxon>
        <taxon>Bacillota</taxon>
        <taxon>Clostridia</taxon>
        <taxon>Eubacteriales</taxon>
        <taxon>Desulfotomaculaceae</taxon>
        <taxon>Pelotomaculum</taxon>
    </lineage>
</organism>
<dbReference type="Proteomes" id="UP000297597">
    <property type="component" value="Unassembled WGS sequence"/>
</dbReference>
<evidence type="ECO:0000256" key="1">
    <source>
        <dbReference type="ARBA" id="ARBA00010211"/>
    </source>
</evidence>
<accession>A0A4Y7RPL6</accession>
<evidence type="ECO:0000259" key="3">
    <source>
        <dbReference type="Pfam" id="PF01557"/>
    </source>
</evidence>
<evidence type="ECO:0000313" key="4">
    <source>
        <dbReference type="EMBL" id="TEB10935.1"/>
    </source>
</evidence>
<dbReference type="Pfam" id="PF01557">
    <property type="entry name" value="FAA_hydrolase"/>
    <property type="match status" value="1"/>
</dbReference>
<dbReference type="InterPro" id="IPR051121">
    <property type="entry name" value="FAH"/>
</dbReference>
<dbReference type="EC" id="4.3.2.3" evidence="4"/>
<dbReference type="PANTHER" id="PTHR42796">
    <property type="entry name" value="FUMARYLACETOACETATE HYDROLASE DOMAIN-CONTAINING PROTEIN 2A-RELATED"/>
    <property type="match status" value="1"/>
</dbReference>
<dbReference type="PANTHER" id="PTHR42796:SF4">
    <property type="entry name" value="FUMARYLACETOACETATE HYDROLASE DOMAIN-CONTAINING PROTEIN 2A"/>
    <property type="match status" value="1"/>
</dbReference>
<dbReference type="GO" id="GO:0044281">
    <property type="term" value="P:small molecule metabolic process"/>
    <property type="evidence" value="ECO:0007669"/>
    <property type="project" value="UniProtKB-ARBA"/>
</dbReference>
<dbReference type="EMBL" id="QFFZ01000019">
    <property type="protein sequence ID" value="TEB10935.1"/>
    <property type="molecule type" value="Genomic_DNA"/>
</dbReference>
<feature type="domain" description="Fumarylacetoacetase-like C-terminal" evidence="3">
    <location>
        <begin position="14"/>
        <end position="144"/>
    </location>
</feature>
<dbReference type="InterPro" id="IPR011234">
    <property type="entry name" value="Fumarylacetoacetase-like_C"/>
</dbReference>
<dbReference type="InterPro" id="IPR036663">
    <property type="entry name" value="Fumarylacetoacetase_C_sf"/>
</dbReference>
<name>A0A4Y7RPL6_9FIRM</name>
<dbReference type="SUPFAM" id="SSF56529">
    <property type="entry name" value="FAH"/>
    <property type="match status" value="1"/>
</dbReference>
<dbReference type="GO" id="GO:0050385">
    <property type="term" value="F:ureidoglycolate lyase activity"/>
    <property type="evidence" value="ECO:0007669"/>
    <property type="project" value="UniProtKB-EC"/>
</dbReference>
<proteinExistence type="inferred from homology"/>
<protein>
    <submittedName>
        <fullName evidence="4">Ureidoglycolate lyase</fullName>
        <ecNumber evidence="4">4.3.2.3</ecNumber>
    </submittedName>
</protein>
<dbReference type="GO" id="GO:0046872">
    <property type="term" value="F:metal ion binding"/>
    <property type="evidence" value="ECO:0007669"/>
    <property type="project" value="UniProtKB-KW"/>
</dbReference>
<comment type="caution">
    <text evidence="4">The sequence shown here is derived from an EMBL/GenBank/DDBJ whole genome shotgun (WGS) entry which is preliminary data.</text>
</comment>
<evidence type="ECO:0000313" key="5">
    <source>
        <dbReference type="Proteomes" id="UP000297597"/>
    </source>
</evidence>
<keyword evidence="2" id="KW-0479">Metal-binding</keyword>